<sequence>MAVSLYLPFKMFPYALSFFFPNWYLSSPVPLILLYLSLAASKLDHRQSVFWEADSPEERPLRPIPAD</sequence>
<evidence type="ECO:0000313" key="3">
    <source>
        <dbReference type="Proteomes" id="UP000015105"/>
    </source>
</evidence>
<keyword evidence="1" id="KW-0812">Transmembrane</keyword>
<protein>
    <submittedName>
        <fullName evidence="2">Uncharacterized protein</fullName>
    </submittedName>
</protein>
<reference evidence="2" key="5">
    <citation type="journal article" date="2021" name="G3 (Bethesda)">
        <title>Aegilops tauschii genome assembly Aet v5.0 features greater sequence contiguity and improved annotation.</title>
        <authorList>
            <person name="Wang L."/>
            <person name="Zhu T."/>
            <person name="Rodriguez J.C."/>
            <person name="Deal K.R."/>
            <person name="Dubcovsky J."/>
            <person name="McGuire P.E."/>
            <person name="Lux T."/>
            <person name="Spannagl M."/>
            <person name="Mayer K.F.X."/>
            <person name="Baldrich P."/>
            <person name="Meyers B.C."/>
            <person name="Huo N."/>
            <person name="Gu Y.Q."/>
            <person name="Zhou H."/>
            <person name="Devos K.M."/>
            <person name="Bennetzen J.L."/>
            <person name="Unver T."/>
            <person name="Budak H."/>
            <person name="Gulick P.J."/>
            <person name="Galiba G."/>
            <person name="Kalapos B."/>
            <person name="Nelson D.R."/>
            <person name="Li P."/>
            <person name="You F.M."/>
            <person name="Luo M.C."/>
            <person name="Dvorak J."/>
        </authorList>
    </citation>
    <scope>NUCLEOTIDE SEQUENCE [LARGE SCALE GENOMIC DNA]</scope>
    <source>
        <strain evidence="2">cv. AL8/78</strain>
    </source>
</reference>
<dbReference type="EnsemblPlants" id="AET5Gv21081700.11">
    <property type="protein sequence ID" value="AET5Gv21081700.11"/>
    <property type="gene ID" value="AET5Gv21081700"/>
</dbReference>
<dbReference type="AlphaFoldDB" id="A0A453M7L5"/>
<organism evidence="2 3">
    <name type="scientific">Aegilops tauschii subsp. strangulata</name>
    <name type="common">Goatgrass</name>
    <dbReference type="NCBI Taxonomy" id="200361"/>
    <lineage>
        <taxon>Eukaryota</taxon>
        <taxon>Viridiplantae</taxon>
        <taxon>Streptophyta</taxon>
        <taxon>Embryophyta</taxon>
        <taxon>Tracheophyta</taxon>
        <taxon>Spermatophyta</taxon>
        <taxon>Magnoliopsida</taxon>
        <taxon>Liliopsida</taxon>
        <taxon>Poales</taxon>
        <taxon>Poaceae</taxon>
        <taxon>BOP clade</taxon>
        <taxon>Pooideae</taxon>
        <taxon>Triticodae</taxon>
        <taxon>Triticeae</taxon>
        <taxon>Triticinae</taxon>
        <taxon>Aegilops</taxon>
    </lineage>
</organism>
<reference evidence="2" key="4">
    <citation type="submission" date="2019-03" db="UniProtKB">
        <authorList>
            <consortium name="EnsemblPlants"/>
        </authorList>
    </citation>
    <scope>IDENTIFICATION</scope>
</reference>
<evidence type="ECO:0000313" key="2">
    <source>
        <dbReference type="EnsemblPlants" id="AET5Gv21081700.11"/>
    </source>
</evidence>
<evidence type="ECO:0000256" key="1">
    <source>
        <dbReference type="SAM" id="Phobius"/>
    </source>
</evidence>
<dbReference type="Gramene" id="AET5Gv21081700.11">
    <property type="protein sequence ID" value="AET5Gv21081700.11"/>
    <property type="gene ID" value="AET5Gv21081700"/>
</dbReference>
<accession>A0A453M7L5</accession>
<feature type="transmembrane region" description="Helical" evidence="1">
    <location>
        <begin position="12"/>
        <end position="36"/>
    </location>
</feature>
<name>A0A453M7L5_AEGTS</name>
<keyword evidence="1" id="KW-0472">Membrane</keyword>
<reference evidence="3" key="1">
    <citation type="journal article" date="2014" name="Science">
        <title>Ancient hybridizations among the ancestral genomes of bread wheat.</title>
        <authorList>
            <consortium name="International Wheat Genome Sequencing Consortium,"/>
            <person name="Marcussen T."/>
            <person name="Sandve S.R."/>
            <person name="Heier L."/>
            <person name="Spannagl M."/>
            <person name="Pfeifer M."/>
            <person name="Jakobsen K.S."/>
            <person name="Wulff B.B."/>
            <person name="Steuernagel B."/>
            <person name="Mayer K.F."/>
            <person name="Olsen O.A."/>
        </authorList>
    </citation>
    <scope>NUCLEOTIDE SEQUENCE [LARGE SCALE GENOMIC DNA]</scope>
    <source>
        <strain evidence="3">cv. AL8/78</strain>
    </source>
</reference>
<proteinExistence type="predicted"/>
<reference evidence="3" key="2">
    <citation type="journal article" date="2017" name="Nat. Plants">
        <title>The Aegilops tauschii genome reveals multiple impacts of transposons.</title>
        <authorList>
            <person name="Zhao G."/>
            <person name="Zou C."/>
            <person name="Li K."/>
            <person name="Wang K."/>
            <person name="Li T."/>
            <person name="Gao L."/>
            <person name="Zhang X."/>
            <person name="Wang H."/>
            <person name="Yang Z."/>
            <person name="Liu X."/>
            <person name="Jiang W."/>
            <person name="Mao L."/>
            <person name="Kong X."/>
            <person name="Jiao Y."/>
            <person name="Jia J."/>
        </authorList>
    </citation>
    <scope>NUCLEOTIDE SEQUENCE [LARGE SCALE GENOMIC DNA]</scope>
    <source>
        <strain evidence="3">cv. AL8/78</strain>
    </source>
</reference>
<dbReference type="Proteomes" id="UP000015105">
    <property type="component" value="Chromosome 5D"/>
</dbReference>
<keyword evidence="1" id="KW-1133">Transmembrane helix</keyword>
<keyword evidence="3" id="KW-1185">Reference proteome</keyword>
<reference evidence="2" key="3">
    <citation type="journal article" date="2017" name="Nature">
        <title>Genome sequence of the progenitor of the wheat D genome Aegilops tauschii.</title>
        <authorList>
            <person name="Luo M.C."/>
            <person name="Gu Y.Q."/>
            <person name="Puiu D."/>
            <person name="Wang H."/>
            <person name="Twardziok S.O."/>
            <person name="Deal K.R."/>
            <person name="Huo N."/>
            <person name="Zhu T."/>
            <person name="Wang L."/>
            <person name="Wang Y."/>
            <person name="McGuire P.E."/>
            <person name="Liu S."/>
            <person name="Long H."/>
            <person name="Ramasamy R.K."/>
            <person name="Rodriguez J.C."/>
            <person name="Van S.L."/>
            <person name="Yuan L."/>
            <person name="Wang Z."/>
            <person name="Xia Z."/>
            <person name="Xiao L."/>
            <person name="Anderson O.D."/>
            <person name="Ouyang S."/>
            <person name="Liang Y."/>
            <person name="Zimin A.V."/>
            <person name="Pertea G."/>
            <person name="Qi P."/>
            <person name="Bennetzen J.L."/>
            <person name="Dai X."/>
            <person name="Dawson M.W."/>
            <person name="Muller H.G."/>
            <person name="Kugler K."/>
            <person name="Rivarola-Duarte L."/>
            <person name="Spannagl M."/>
            <person name="Mayer K.F.X."/>
            <person name="Lu F.H."/>
            <person name="Bevan M.W."/>
            <person name="Leroy P."/>
            <person name="Li P."/>
            <person name="You F.M."/>
            <person name="Sun Q."/>
            <person name="Liu Z."/>
            <person name="Lyons E."/>
            <person name="Wicker T."/>
            <person name="Salzberg S.L."/>
            <person name="Devos K.M."/>
            <person name="Dvorak J."/>
        </authorList>
    </citation>
    <scope>NUCLEOTIDE SEQUENCE [LARGE SCALE GENOMIC DNA]</scope>
    <source>
        <strain evidence="2">cv. AL8/78</strain>
    </source>
</reference>